<feature type="domain" description="Glycosyl transferase family 1" evidence="2">
    <location>
        <begin position="245"/>
        <end position="402"/>
    </location>
</feature>
<comment type="caution">
    <text evidence="4">The sequence shown here is derived from an EMBL/GenBank/DDBJ whole genome shotgun (WGS) entry which is preliminary data.</text>
</comment>
<feature type="region of interest" description="Disordered" evidence="1">
    <location>
        <begin position="430"/>
        <end position="452"/>
    </location>
</feature>
<feature type="region of interest" description="Disordered" evidence="1">
    <location>
        <begin position="44"/>
        <end position="69"/>
    </location>
</feature>
<dbReference type="InterPro" id="IPR028098">
    <property type="entry name" value="Glyco_trans_4-like_N"/>
</dbReference>
<evidence type="ECO:0000256" key="1">
    <source>
        <dbReference type="SAM" id="MobiDB-lite"/>
    </source>
</evidence>
<organism evidence="4 5">
    <name type="scientific">Alkalispirochaeta sphaeroplastigenens</name>
    <dbReference type="NCBI Taxonomy" id="1187066"/>
    <lineage>
        <taxon>Bacteria</taxon>
        <taxon>Pseudomonadati</taxon>
        <taxon>Spirochaetota</taxon>
        <taxon>Spirochaetia</taxon>
        <taxon>Spirochaetales</taxon>
        <taxon>Spirochaetaceae</taxon>
        <taxon>Alkalispirochaeta</taxon>
    </lineage>
</organism>
<evidence type="ECO:0000259" key="3">
    <source>
        <dbReference type="Pfam" id="PF13439"/>
    </source>
</evidence>
<dbReference type="OrthoDB" id="9802525at2"/>
<evidence type="ECO:0000259" key="2">
    <source>
        <dbReference type="Pfam" id="PF00534"/>
    </source>
</evidence>
<proteinExistence type="predicted"/>
<evidence type="ECO:0000313" key="5">
    <source>
        <dbReference type="Proteomes" id="UP000237350"/>
    </source>
</evidence>
<dbReference type="RefSeq" id="WP_103679138.1">
    <property type="nucleotide sequence ID" value="NZ_LPWH01000002.1"/>
</dbReference>
<protein>
    <submittedName>
        <fullName evidence="4">Glycosyl transferase</fullName>
    </submittedName>
</protein>
<gene>
    <name evidence="4" type="ORF">AU468_00915</name>
</gene>
<dbReference type="PANTHER" id="PTHR45947">
    <property type="entry name" value="SULFOQUINOVOSYL TRANSFERASE SQD2"/>
    <property type="match status" value="1"/>
</dbReference>
<sequence length="452" mass="50426">MKIVIFTDTYLPKIDGVGISTDQFCRLLVAKGHDFIICAPQYGDDHNQPDHSEPGYSESGHSEPGYSEGEGEGIRIIRFPNRALPSYPEVKLARLSLRRIREAMSEKPDLVHIQTPGLLGQYGIAAARLYSVPVVGTYHTMVNEVGMYLSPYRLFKLDKLVEKVKDTLSLDLRTELSRAEHSPRRSLANKIILRLTNELYNRCEVVISPTELIAAELRAAGVRRPLKIVSNGLDLETFHGEPRQLAGEEIRYLHAGRISFEKNVDILLWAFSRIRQEQPRARLDIVGDGPALSSLRVEAERLGISGSVNFMGFVSREELARLYPRYDCFLTASTMETQGLVVLEALASGLPAVGVDSYALPELIHPEENGYLARPFDDQEIAARALQITSDGELYARFSRRSIEIARGHDVNRSADLLEEIYAAAVAGSFRTGPRRPGPDHPSEPPPRFPDL</sequence>
<feature type="domain" description="Glycosyltransferase subfamily 4-like N-terminal" evidence="3">
    <location>
        <begin position="15"/>
        <end position="236"/>
    </location>
</feature>
<feature type="compositionally biased region" description="Low complexity" evidence="1">
    <location>
        <begin position="54"/>
        <end position="67"/>
    </location>
</feature>
<feature type="compositionally biased region" description="Basic and acidic residues" evidence="1">
    <location>
        <begin position="44"/>
        <end position="53"/>
    </location>
</feature>
<name>A0A2S4K176_9SPIO</name>
<dbReference type="AlphaFoldDB" id="A0A2S4K176"/>
<dbReference type="Pfam" id="PF13439">
    <property type="entry name" value="Glyco_transf_4"/>
    <property type="match status" value="1"/>
</dbReference>
<dbReference type="PANTHER" id="PTHR45947:SF3">
    <property type="entry name" value="SULFOQUINOVOSYL TRANSFERASE SQD2"/>
    <property type="match status" value="1"/>
</dbReference>
<keyword evidence="4" id="KW-0808">Transferase</keyword>
<dbReference type="GO" id="GO:0016757">
    <property type="term" value="F:glycosyltransferase activity"/>
    <property type="evidence" value="ECO:0007669"/>
    <property type="project" value="InterPro"/>
</dbReference>
<accession>A0A2S4K176</accession>
<reference evidence="5" key="1">
    <citation type="submission" date="2015-12" db="EMBL/GenBank/DDBJ databases">
        <authorList>
            <person name="Lodha T.D."/>
            <person name="Chintalapati S."/>
            <person name="Chintalapati V.R."/>
            <person name="Sravanthi T."/>
        </authorList>
    </citation>
    <scope>NUCLEOTIDE SEQUENCE [LARGE SCALE GENOMIC DNA]</scope>
    <source>
        <strain evidence="5">JC133</strain>
    </source>
</reference>
<dbReference type="Proteomes" id="UP000237350">
    <property type="component" value="Unassembled WGS sequence"/>
</dbReference>
<evidence type="ECO:0000313" key="4">
    <source>
        <dbReference type="EMBL" id="POR05509.1"/>
    </source>
</evidence>
<dbReference type="Pfam" id="PF00534">
    <property type="entry name" value="Glycos_transf_1"/>
    <property type="match status" value="1"/>
</dbReference>
<dbReference type="Gene3D" id="3.40.50.2000">
    <property type="entry name" value="Glycogen Phosphorylase B"/>
    <property type="match status" value="2"/>
</dbReference>
<dbReference type="InterPro" id="IPR050194">
    <property type="entry name" value="Glycosyltransferase_grp1"/>
</dbReference>
<dbReference type="InterPro" id="IPR001296">
    <property type="entry name" value="Glyco_trans_1"/>
</dbReference>
<dbReference type="SUPFAM" id="SSF53756">
    <property type="entry name" value="UDP-Glycosyltransferase/glycogen phosphorylase"/>
    <property type="match status" value="1"/>
</dbReference>
<keyword evidence="5" id="KW-1185">Reference proteome</keyword>
<dbReference type="EMBL" id="LPWH01000002">
    <property type="protein sequence ID" value="POR05509.1"/>
    <property type="molecule type" value="Genomic_DNA"/>
</dbReference>